<dbReference type="EMBL" id="MDTQ01000001">
    <property type="protein sequence ID" value="ODC02772.1"/>
    <property type="molecule type" value="Genomic_DNA"/>
</dbReference>
<proteinExistence type="predicted"/>
<dbReference type="RefSeq" id="WP_068997168.1">
    <property type="nucleotide sequence ID" value="NZ_MDTQ01000001.1"/>
</dbReference>
<comment type="caution">
    <text evidence="2">The sequence shown here is derived from an EMBL/GenBank/DDBJ whole genome shotgun (WGS) entry which is preliminary data.</text>
</comment>
<dbReference type="OrthoDB" id="6181469at2"/>
<evidence type="ECO:0000313" key="3">
    <source>
        <dbReference type="Proteomes" id="UP000094291"/>
    </source>
</evidence>
<dbReference type="STRING" id="197479.BFW38_03655"/>
<keyword evidence="3" id="KW-1185">Reference proteome</keyword>
<keyword evidence="1" id="KW-0472">Membrane</keyword>
<keyword evidence="1" id="KW-1133">Transmembrane helix</keyword>
<dbReference type="AlphaFoldDB" id="A0A1E2V7E2"/>
<accession>A0A1E2V7E2</accession>
<gene>
    <name evidence="2" type="ORF">BFW38_03655</name>
</gene>
<feature type="transmembrane region" description="Helical" evidence="1">
    <location>
        <begin position="12"/>
        <end position="32"/>
    </location>
</feature>
<protein>
    <submittedName>
        <fullName evidence="2">Uncharacterized protein</fullName>
    </submittedName>
</protein>
<reference evidence="2 3" key="1">
    <citation type="submission" date="2016-08" db="EMBL/GenBank/DDBJ databases">
        <authorList>
            <person name="Seilhamer J.J."/>
        </authorList>
    </citation>
    <scope>NUCLEOTIDE SEQUENCE [LARGE SCALE GENOMIC DNA]</scope>
    <source>
        <strain evidence="2 3">PH27A</strain>
    </source>
</reference>
<evidence type="ECO:0000313" key="2">
    <source>
        <dbReference type="EMBL" id="ODC02772.1"/>
    </source>
</evidence>
<evidence type="ECO:0000256" key="1">
    <source>
        <dbReference type="SAM" id="Phobius"/>
    </source>
</evidence>
<sequence length="213" mass="24317">MWHWLQSNTAAITAITSLISVMIWLIYAQLLYQNYRRQRRPKMIISQVGERSPKSMCLLSNMSQEALYIESVQIVVTSKQDVFCDNVTDFVDQMEDIEGVRPGNGTCQGPLASGDSLTVGTFSHLIERALTHIQQHPQTSTTREIHSEEIQAITLRIVATYGPEKRPVGAARTFTLDHSHQEGASMAPERVYTAQYNHFYNRRKVARWLRATY</sequence>
<name>A0A1E2V7E2_9GAMM</name>
<organism evidence="2 3">
    <name type="scientific">Terasakiispira papahanaumokuakeensis</name>
    <dbReference type="NCBI Taxonomy" id="197479"/>
    <lineage>
        <taxon>Bacteria</taxon>
        <taxon>Pseudomonadati</taxon>
        <taxon>Pseudomonadota</taxon>
        <taxon>Gammaproteobacteria</taxon>
        <taxon>Oceanospirillales</taxon>
        <taxon>Terasakiispira</taxon>
    </lineage>
</organism>
<keyword evidence="1" id="KW-0812">Transmembrane</keyword>
<dbReference type="Proteomes" id="UP000094291">
    <property type="component" value="Unassembled WGS sequence"/>
</dbReference>